<proteinExistence type="predicted"/>
<dbReference type="AlphaFoldDB" id="A0A2U1NEJ1"/>
<comment type="caution">
    <text evidence="1">The sequence shown here is derived from an EMBL/GenBank/DDBJ whole genome shotgun (WGS) entry which is preliminary data.</text>
</comment>
<dbReference type="Proteomes" id="UP000245207">
    <property type="component" value="Unassembled WGS sequence"/>
</dbReference>
<keyword evidence="2" id="KW-1185">Reference proteome</keyword>
<dbReference type="STRING" id="35608.A0A2U1NEJ1"/>
<dbReference type="EMBL" id="PKPP01003001">
    <property type="protein sequence ID" value="PWA71919.1"/>
    <property type="molecule type" value="Genomic_DNA"/>
</dbReference>
<reference evidence="1 2" key="1">
    <citation type="journal article" date="2018" name="Mol. Plant">
        <title>The genome of Artemisia annua provides insight into the evolution of Asteraceae family and artemisinin biosynthesis.</title>
        <authorList>
            <person name="Shen Q."/>
            <person name="Zhang L."/>
            <person name="Liao Z."/>
            <person name="Wang S."/>
            <person name="Yan T."/>
            <person name="Shi P."/>
            <person name="Liu M."/>
            <person name="Fu X."/>
            <person name="Pan Q."/>
            <person name="Wang Y."/>
            <person name="Lv Z."/>
            <person name="Lu X."/>
            <person name="Zhang F."/>
            <person name="Jiang W."/>
            <person name="Ma Y."/>
            <person name="Chen M."/>
            <person name="Hao X."/>
            <person name="Li L."/>
            <person name="Tang Y."/>
            <person name="Lv G."/>
            <person name="Zhou Y."/>
            <person name="Sun X."/>
            <person name="Brodelius P.E."/>
            <person name="Rose J.K.C."/>
            <person name="Tang K."/>
        </authorList>
    </citation>
    <scope>NUCLEOTIDE SEQUENCE [LARGE SCALE GENOMIC DNA]</scope>
    <source>
        <strain evidence="2">cv. Huhao1</strain>
        <tissue evidence="1">Leaf</tissue>
    </source>
</reference>
<protein>
    <submittedName>
        <fullName evidence="1">Mitochondrial inner membrane translocase subunit Tim17/Tim22/Tim23/peroxisomal protein PMP24</fullName>
    </submittedName>
</protein>
<sequence>MRIHNSILRSSLENPFMGDEKKEALAMSNHNSVAEQALANTELKTSYKCIRNWVAKQALPLKVVVRDVATIVEATFHGACRGFVFDIFFSDACSKLHISPPSSQFLSRCGEYQPLVRSLTLTKGGNLEHIRNFAVMGGVNAAISCVLKNIKGKEDVSTR</sequence>
<evidence type="ECO:0000313" key="2">
    <source>
        <dbReference type="Proteomes" id="UP000245207"/>
    </source>
</evidence>
<gene>
    <name evidence="1" type="ORF">CTI12_AA275960</name>
</gene>
<organism evidence="1 2">
    <name type="scientific">Artemisia annua</name>
    <name type="common">Sweet wormwood</name>
    <dbReference type="NCBI Taxonomy" id="35608"/>
    <lineage>
        <taxon>Eukaryota</taxon>
        <taxon>Viridiplantae</taxon>
        <taxon>Streptophyta</taxon>
        <taxon>Embryophyta</taxon>
        <taxon>Tracheophyta</taxon>
        <taxon>Spermatophyta</taxon>
        <taxon>Magnoliopsida</taxon>
        <taxon>eudicotyledons</taxon>
        <taxon>Gunneridae</taxon>
        <taxon>Pentapetalae</taxon>
        <taxon>asterids</taxon>
        <taxon>campanulids</taxon>
        <taxon>Asterales</taxon>
        <taxon>Asteraceae</taxon>
        <taxon>Asteroideae</taxon>
        <taxon>Anthemideae</taxon>
        <taxon>Artemisiinae</taxon>
        <taxon>Artemisia</taxon>
    </lineage>
</organism>
<name>A0A2U1NEJ1_ARTAN</name>
<accession>A0A2U1NEJ1</accession>
<evidence type="ECO:0000313" key="1">
    <source>
        <dbReference type="EMBL" id="PWA71919.1"/>
    </source>
</evidence>